<feature type="domain" description="Thioredoxin" evidence="4">
    <location>
        <begin position="101"/>
        <end position="235"/>
    </location>
</feature>
<comment type="caution">
    <text evidence="5">The sequence shown here is derived from an EMBL/GenBank/DDBJ whole genome shotgun (WGS) entry which is preliminary data.</text>
</comment>
<dbReference type="Gene3D" id="3.40.30.10">
    <property type="entry name" value="Glutaredoxin"/>
    <property type="match status" value="1"/>
</dbReference>
<dbReference type="EMBL" id="RDQH01000331">
    <property type="protein sequence ID" value="RXH98697.1"/>
    <property type="molecule type" value="Genomic_DNA"/>
</dbReference>
<evidence type="ECO:0000256" key="2">
    <source>
        <dbReference type="ARBA" id="ARBA00023157"/>
    </source>
</evidence>
<dbReference type="Pfam" id="PF00085">
    <property type="entry name" value="Thioredoxin"/>
    <property type="match status" value="1"/>
</dbReference>
<dbReference type="PROSITE" id="PS51352">
    <property type="entry name" value="THIOREDOXIN_2"/>
    <property type="match status" value="1"/>
</dbReference>
<keyword evidence="1" id="KW-0813">Transport</keyword>
<evidence type="ECO:0000313" key="5">
    <source>
        <dbReference type="EMBL" id="RXH98697.1"/>
    </source>
</evidence>
<keyword evidence="3" id="KW-0676">Redox-active center</keyword>
<protein>
    <recommendedName>
        <fullName evidence="4">Thioredoxin domain-containing protein</fullName>
    </recommendedName>
</protein>
<dbReference type="CDD" id="cd02947">
    <property type="entry name" value="TRX_family"/>
    <property type="match status" value="1"/>
</dbReference>
<evidence type="ECO:0000256" key="1">
    <source>
        <dbReference type="ARBA" id="ARBA00022982"/>
    </source>
</evidence>
<name>A0A498JUT1_MALDO</name>
<evidence type="ECO:0000256" key="3">
    <source>
        <dbReference type="ARBA" id="ARBA00023284"/>
    </source>
</evidence>
<evidence type="ECO:0000313" key="6">
    <source>
        <dbReference type="Proteomes" id="UP000290289"/>
    </source>
</evidence>
<reference evidence="5 6" key="1">
    <citation type="submission" date="2018-10" db="EMBL/GenBank/DDBJ databases">
        <title>A high-quality apple genome assembly.</title>
        <authorList>
            <person name="Hu J."/>
        </authorList>
    </citation>
    <scope>NUCLEOTIDE SEQUENCE [LARGE SCALE GENOMIC DNA]</scope>
    <source>
        <strain evidence="6">cv. HFTH1</strain>
        <tissue evidence="5">Young leaf</tissue>
    </source>
</reference>
<keyword evidence="2" id="KW-1015">Disulfide bond</keyword>
<evidence type="ECO:0000259" key="4">
    <source>
        <dbReference type="PROSITE" id="PS51352"/>
    </source>
</evidence>
<gene>
    <name evidence="5" type="ORF">DVH24_011022</name>
</gene>
<dbReference type="SUPFAM" id="SSF52833">
    <property type="entry name" value="Thioredoxin-like"/>
    <property type="match status" value="1"/>
</dbReference>
<dbReference type="PANTHER" id="PTHR46115">
    <property type="entry name" value="THIOREDOXIN-LIKE PROTEIN 1"/>
    <property type="match status" value="1"/>
</dbReference>
<keyword evidence="6" id="KW-1185">Reference proteome</keyword>
<dbReference type="STRING" id="3750.A0A498JUT1"/>
<sequence length="284" mass="31708">MARKSGVAMESQQVLRSASSSSQPSFQFFPNPGFFNPHRTIFAAHSISFHLQTLLQFPPSLPKPSLSPTPTSFLALRYSNFCYCCRRASNIVVIQSEDEFISVISQARGNFVSWVFSGFRNCFVLRKLVIFSYKLSDLYIKFHIEGAVPALFYFSAVWCGPCKFISPIVGELSEQYPQVTTYKVDIDEKGLTNTLDELNISSVPTFQFFKDGKTVAEVVGANVAHLRNTLKNASNDIVLINETQEGVNAKLNLWIEVLESKGLRLSQPKNSPQCGTFCGISEDD</sequence>
<proteinExistence type="predicted"/>
<dbReference type="InterPro" id="IPR036249">
    <property type="entry name" value="Thioredoxin-like_sf"/>
</dbReference>
<dbReference type="PRINTS" id="PR00421">
    <property type="entry name" value="THIOREDOXIN"/>
</dbReference>
<dbReference type="Proteomes" id="UP000290289">
    <property type="component" value="Chromosome 5"/>
</dbReference>
<dbReference type="FunFam" id="3.40.30.10:FF:000245">
    <property type="entry name" value="Thioredoxin"/>
    <property type="match status" value="1"/>
</dbReference>
<dbReference type="AlphaFoldDB" id="A0A498JUT1"/>
<dbReference type="InterPro" id="IPR013766">
    <property type="entry name" value="Thioredoxin_domain"/>
</dbReference>
<organism evidence="5 6">
    <name type="scientific">Malus domestica</name>
    <name type="common">Apple</name>
    <name type="synonym">Pyrus malus</name>
    <dbReference type="NCBI Taxonomy" id="3750"/>
    <lineage>
        <taxon>Eukaryota</taxon>
        <taxon>Viridiplantae</taxon>
        <taxon>Streptophyta</taxon>
        <taxon>Embryophyta</taxon>
        <taxon>Tracheophyta</taxon>
        <taxon>Spermatophyta</taxon>
        <taxon>Magnoliopsida</taxon>
        <taxon>eudicotyledons</taxon>
        <taxon>Gunneridae</taxon>
        <taxon>Pentapetalae</taxon>
        <taxon>rosids</taxon>
        <taxon>fabids</taxon>
        <taxon>Rosales</taxon>
        <taxon>Rosaceae</taxon>
        <taxon>Amygdaloideae</taxon>
        <taxon>Maleae</taxon>
        <taxon>Malus</taxon>
    </lineage>
</organism>
<accession>A0A498JUT1</accession>
<keyword evidence="1" id="KW-0249">Electron transport</keyword>